<dbReference type="Proteomes" id="UP000078389">
    <property type="component" value="Unassembled WGS sequence"/>
</dbReference>
<evidence type="ECO:0000256" key="1">
    <source>
        <dbReference type="ARBA" id="ARBA00004429"/>
    </source>
</evidence>
<comment type="subunit">
    <text evidence="9">The complex comprises the extracytoplasmic solute receptor protein and the two transmembrane proteins.</text>
</comment>
<keyword evidence="6 9" id="KW-1133">Transmembrane helix</keyword>
<evidence type="ECO:0000256" key="6">
    <source>
        <dbReference type="ARBA" id="ARBA00022989"/>
    </source>
</evidence>
<keyword evidence="12" id="KW-1185">Reference proteome</keyword>
<feature type="domain" description="Tripartite ATP-independent periplasmic transporters DctQ component" evidence="10">
    <location>
        <begin position="31"/>
        <end position="158"/>
    </location>
</feature>
<keyword evidence="5 9" id="KW-0812">Transmembrane</keyword>
<dbReference type="AlphaFoldDB" id="A0A178HX62"/>
<keyword evidence="7 9" id="KW-0472">Membrane</keyword>
<comment type="function">
    <text evidence="9">Part of the tripartite ATP-independent periplasmic (TRAP) transport system.</text>
</comment>
<evidence type="ECO:0000256" key="9">
    <source>
        <dbReference type="RuleBase" id="RU369079"/>
    </source>
</evidence>
<evidence type="ECO:0000256" key="5">
    <source>
        <dbReference type="ARBA" id="ARBA00022692"/>
    </source>
</evidence>
<comment type="caution">
    <text evidence="11">The sequence shown here is derived from an EMBL/GenBank/DDBJ whole genome shotgun (WGS) entry which is preliminary data.</text>
</comment>
<name>A0A178HX62_9HYPH</name>
<evidence type="ECO:0000313" key="12">
    <source>
        <dbReference type="Proteomes" id="UP000078389"/>
    </source>
</evidence>
<accession>A0A178HX62</accession>
<keyword evidence="3" id="KW-1003">Cell membrane</keyword>
<dbReference type="RefSeq" id="WP_067456753.1">
    <property type="nucleotide sequence ID" value="NZ_LVVY01000091.1"/>
</dbReference>
<gene>
    <name evidence="11" type="ORF">A3840_11805</name>
</gene>
<comment type="similarity">
    <text evidence="8 9">Belongs to the TRAP transporter small permease family.</text>
</comment>
<sequence>MLQAISRKIDAALGGLDRALIALSIVALVVLVGVVFMAVAMRYLFNAPLIFSFDLSTLIFAWIVFVGLAIADRDDAHMGLDLVANIGNATVRQALVALRLILVLALSVYLAWIGWQLYLRTGAQISSLRISAKWLYLSMPIGFGLLALSYIGRIIRLAAGGAR</sequence>
<dbReference type="PANTHER" id="PTHR35011:SF10">
    <property type="entry name" value="TRAP TRANSPORTER SMALL PERMEASE PROTEIN"/>
    <property type="match status" value="1"/>
</dbReference>
<evidence type="ECO:0000256" key="2">
    <source>
        <dbReference type="ARBA" id="ARBA00022448"/>
    </source>
</evidence>
<feature type="transmembrane region" description="Helical" evidence="9">
    <location>
        <begin position="20"/>
        <end position="44"/>
    </location>
</feature>
<evidence type="ECO:0000256" key="3">
    <source>
        <dbReference type="ARBA" id="ARBA00022475"/>
    </source>
</evidence>
<dbReference type="GO" id="GO:0015740">
    <property type="term" value="P:C4-dicarboxylate transport"/>
    <property type="evidence" value="ECO:0007669"/>
    <property type="project" value="TreeGrafter"/>
</dbReference>
<evidence type="ECO:0000313" key="11">
    <source>
        <dbReference type="EMBL" id="OAM76634.1"/>
    </source>
</evidence>
<dbReference type="EMBL" id="LVVY01000091">
    <property type="protein sequence ID" value="OAM76634.1"/>
    <property type="molecule type" value="Genomic_DNA"/>
</dbReference>
<organism evidence="11 12">
    <name type="scientific">Devosia elaeis</name>
    <dbReference type="NCBI Taxonomy" id="1770058"/>
    <lineage>
        <taxon>Bacteria</taxon>
        <taxon>Pseudomonadati</taxon>
        <taxon>Pseudomonadota</taxon>
        <taxon>Alphaproteobacteria</taxon>
        <taxon>Hyphomicrobiales</taxon>
        <taxon>Devosiaceae</taxon>
        <taxon>Devosia</taxon>
    </lineage>
</organism>
<evidence type="ECO:0000256" key="8">
    <source>
        <dbReference type="ARBA" id="ARBA00038436"/>
    </source>
</evidence>
<evidence type="ECO:0000259" key="10">
    <source>
        <dbReference type="Pfam" id="PF04290"/>
    </source>
</evidence>
<dbReference type="PANTHER" id="PTHR35011">
    <property type="entry name" value="2,3-DIKETO-L-GULONATE TRAP TRANSPORTER SMALL PERMEASE PROTEIN YIAM"/>
    <property type="match status" value="1"/>
</dbReference>
<keyword evidence="4 9" id="KW-0997">Cell inner membrane</keyword>
<feature type="transmembrane region" description="Helical" evidence="9">
    <location>
        <begin position="96"/>
        <end position="115"/>
    </location>
</feature>
<reference evidence="11 12" key="1">
    <citation type="submission" date="2016-03" db="EMBL/GenBank/DDBJ databases">
        <title>Genome sequencing of Devosia sp. S37.</title>
        <authorList>
            <person name="Mohd Nor M."/>
        </authorList>
    </citation>
    <scope>NUCLEOTIDE SEQUENCE [LARGE SCALE GENOMIC DNA]</scope>
    <source>
        <strain evidence="11 12">S37</strain>
    </source>
</reference>
<dbReference type="GO" id="GO:0005886">
    <property type="term" value="C:plasma membrane"/>
    <property type="evidence" value="ECO:0007669"/>
    <property type="project" value="UniProtKB-SubCell"/>
</dbReference>
<dbReference type="GO" id="GO:0022857">
    <property type="term" value="F:transmembrane transporter activity"/>
    <property type="evidence" value="ECO:0007669"/>
    <property type="project" value="UniProtKB-UniRule"/>
</dbReference>
<feature type="transmembrane region" description="Helical" evidence="9">
    <location>
        <begin position="50"/>
        <end position="71"/>
    </location>
</feature>
<comment type="subcellular location">
    <subcellularLocation>
        <location evidence="1 9">Cell inner membrane</location>
        <topology evidence="1 9">Multi-pass membrane protein</topology>
    </subcellularLocation>
</comment>
<dbReference type="STRING" id="1770058.A3840_11805"/>
<proteinExistence type="inferred from homology"/>
<keyword evidence="2 9" id="KW-0813">Transport</keyword>
<protein>
    <recommendedName>
        <fullName evidence="9">TRAP transporter small permease protein</fullName>
    </recommendedName>
</protein>
<dbReference type="InterPro" id="IPR007387">
    <property type="entry name" value="TRAP_DctQ"/>
</dbReference>
<evidence type="ECO:0000256" key="7">
    <source>
        <dbReference type="ARBA" id="ARBA00023136"/>
    </source>
</evidence>
<dbReference type="InterPro" id="IPR055348">
    <property type="entry name" value="DctQ"/>
</dbReference>
<feature type="transmembrane region" description="Helical" evidence="9">
    <location>
        <begin position="135"/>
        <end position="155"/>
    </location>
</feature>
<dbReference type="Pfam" id="PF04290">
    <property type="entry name" value="DctQ"/>
    <property type="match status" value="1"/>
</dbReference>
<evidence type="ECO:0000256" key="4">
    <source>
        <dbReference type="ARBA" id="ARBA00022519"/>
    </source>
</evidence>